<organism evidence="6 7">
    <name type="scientific">Insolitispirillum peregrinum</name>
    <dbReference type="NCBI Taxonomy" id="80876"/>
    <lineage>
        <taxon>Bacteria</taxon>
        <taxon>Pseudomonadati</taxon>
        <taxon>Pseudomonadota</taxon>
        <taxon>Alphaproteobacteria</taxon>
        <taxon>Rhodospirillales</taxon>
        <taxon>Novispirillaceae</taxon>
        <taxon>Insolitispirillum</taxon>
    </lineage>
</organism>
<dbReference type="GO" id="GO:0046917">
    <property type="term" value="F:triphosphoribosyl-dephospho-CoA synthase activity"/>
    <property type="evidence" value="ECO:0007669"/>
    <property type="project" value="UniProtKB-UniRule"/>
</dbReference>
<dbReference type="STRING" id="80876.SAMN05421779_106114"/>
<keyword evidence="4 5" id="KW-0067">ATP-binding</keyword>
<sequence length="283" mass="30605">MSHLLPLRRAPTAQGRTIARAVVRALHTEVALYPKPGLVSLIDSGAHHDMDATTFLRSLFSLRHYFAAIADLGAAGHPFASLQWLGMRAEQRMLTATGGINTHRGAIFCLGLLAAAAGWQRARGQRPDRTTLARTVVELWGEAIAEAGSLSRTSNGSRAVRRYGARGAREEVLEGFPTLITVALPALDEVQTGLDCARRARVQALFAVMAELEDTNLLHRGGPDGLAFVQREARLFLERGGVHAPDWMERAVALHRACVQRHLSPGGAADVLAAACFLKDLEE</sequence>
<accession>A0A1N7P7G0</accession>
<comment type="function">
    <text evidence="5">Involved in the formation of 2-(5''-phosphoribosyl)-3'-dephosphocoenzyme-A, the prosthetic group of the acyl-carrier protein of the malonate decarboxylase.</text>
</comment>
<evidence type="ECO:0000256" key="1">
    <source>
        <dbReference type="ARBA" id="ARBA00001210"/>
    </source>
</evidence>
<evidence type="ECO:0000256" key="2">
    <source>
        <dbReference type="ARBA" id="ARBA00022679"/>
    </source>
</evidence>
<dbReference type="Proteomes" id="UP000185678">
    <property type="component" value="Unassembled WGS sequence"/>
</dbReference>
<evidence type="ECO:0000313" key="6">
    <source>
        <dbReference type="EMBL" id="SIT06379.1"/>
    </source>
</evidence>
<dbReference type="GO" id="GO:0051191">
    <property type="term" value="P:prosthetic group biosynthetic process"/>
    <property type="evidence" value="ECO:0007669"/>
    <property type="project" value="TreeGrafter"/>
</dbReference>
<keyword evidence="3 5" id="KW-0547">Nucleotide-binding</keyword>
<keyword evidence="7" id="KW-1185">Reference proteome</keyword>
<protein>
    <recommendedName>
        <fullName evidence="5">Probable 2-(5''-triphosphoribosyl)-3'-dephosphocoenzyme-A synthase</fullName>
        <shortName evidence="5">2-(5''-triphosphoribosyl)-3'-dephospho-CoA synthase</shortName>
        <ecNumber evidence="5">2.4.2.52</ecNumber>
    </recommendedName>
</protein>
<evidence type="ECO:0000256" key="4">
    <source>
        <dbReference type="ARBA" id="ARBA00022840"/>
    </source>
</evidence>
<name>A0A1N7P7G0_9PROT</name>
<dbReference type="GO" id="GO:0005524">
    <property type="term" value="F:ATP binding"/>
    <property type="evidence" value="ECO:0007669"/>
    <property type="project" value="UniProtKB-KW"/>
</dbReference>
<dbReference type="InterPro" id="IPR017555">
    <property type="entry name" value="TriPribosyl-deP-CoA_syn"/>
</dbReference>
<dbReference type="OrthoDB" id="114886at2"/>
<dbReference type="HAMAP" id="MF_01883">
    <property type="entry name" value="MdcB"/>
    <property type="match status" value="1"/>
</dbReference>
<dbReference type="AlphaFoldDB" id="A0A1N7P7G0"/>
<dbReference type="PANTHER" id="PTHR30201:SF2">
    <property type="entry name" value="2-(5''-TRIPHOSPHORIBOSYL)-3'-DEPHOSPHOCOENZYME-A SYNTHASE"/>
    <property type="match status" value="1"/>
</dbReference>
<comment type="similarity">
    <text evidence="5">Belongs to the CitG/MdcB family.</text>
</comment>
<dbReference type="EMBL" id="FTOA01000006">
    <property type="protein sequence ID" value="SIT06379.1"/>
    <property type="molecule type" value="Genomic_DNA"/>
</dbReference>
<evidence type="ECO:0000313" key="7">
    <source>
        <dbReference type="Proteomes" id="UP000185678"/>
    </source>
</evidence>
<gene>
    <name evidence="5" type="primary">mdcB</name>
    <name evidence="6" type="ORF">SAMN05421779_106114</name>
</gene>
<dbReference type="NCBIfam" id="TIGR03132">
    <property type="entry name" value="malonate_mdcB"/>
    <property type="match status" value="1"/>
</dbReference>
<keyword evidence="2 5" id="KW-0808">Transferase</keyword>
<dbReference type="Gene3D" id="1.10.4200.10">
    <property type="entry name" value="Triphosphoribosyl-dephospho-CoA protein"/>
    <property type="match status" value="2"/>
</dbReference>
<evidence type="ECO:0000256" key="3">
    <source>
        <dbReference type="ARBA" id="ARBA00022741"/>
    </source>
</evidence>
<dbReference type="RefSeq" id="WP_076401433.1">
    <property type="nucleotide sequence ID" value="NZ_FTOA01000006.1"/>
</dbReference>
<dbReference type="Pfam" id="PF01874">
    <property type="entry name" value="CitG"/>
    <property type="match status" value="1"/>
</dbReference>
<dbReference type="PANTHER" id="PTHR30201">
    <property type="entry name" value="TRIPHOSPHORIBOSYL-DEPHOSPHO-COA SYNTHASE"/>
    <property type="match status" value="1"/>
</dbReference>
<dbReference type="EC" id="2.4.2.52" evidence="5"/>
<comment type="catalytic activity">
    <reaction evidence="1 5">
        <text>3'-dephospho-CoA + ATP = 2'-(5''-triphospho-alpha-D-ribosyl)-3'-dephospho-CoA + adenine</text>
        <dbReference type="Rhea" id="RHEA:15117"/>
        <dbReference type="ChEBI" id="CHEBI:16708"/>
        <dbReference type="ChEBI" id="CHEBI:30616"/>
        <dbReference type="ChEBI" id="CHEBI:57328"/>
        <dbReference type="ChEBI" id="CHEBI:61378"/>
        <dbReference type="EC" id="2.4.2.52"/>
    </reaction>
</comment>
<proteinExistence type="inferred from homology"/>
<evidence type="ECO:0000256" key="5">
    <source>
        <dbReference type="HAMAP-Rule" id="MF_01883"/>
    </source>
</evidence>
<dbReference type="InterPro" id="IPR002736">
    <property type="entry name" value="CitG"/>
</dbReference>
<reference evidence="6 7" key="1">
    <citation type="submission" date="2017-01" db="EMBL/GenBank/DDBJ databases">
        <authorList>
            <person name="Mah S.A."/>
            <person name="Swanson W.J."/>
            <person name="Moy G.W."/>
            <person name="Vacquier V.D."/>
        </authorList>
    </citation>
    <scope>NUCLEOTIDE SEQUENCE [LARGE SCALE GENOMIC DNA]</scope>
    <source>
        <strain evidence="6 7">DSM 11589</strain>
    </source>
</reference>